<dbReference type="CDD" id="cd13589">
    <property type="entry name" value="PBP2_polyamine_RpCGA009"/>
    <property type="match status" value="1"/>
</dbReference>
<protein>
    <submittedName>
        <fullName evidence="3">ABC transporter substrate-binding protein</fullName>
    </submittedName>
</protein>
<dbReference type="PANTHER" id="PTHR30222:SF2">
    <property type="entry name" value="ABC TRANSPORTER SUBSTRATE-BINDING PROTEIN"/>
    <property type="match status" value="1"/>
</dbReference>
<proteinExistence type="predicted"/>
<dbReference type="PANTHER" id="PTHR30222">
    <property type="entry name" value="SPERMIDINE/PUTRESCINE-BINDING PERIPLASMIC PROTEIN"/>
    <property type="match status" value="1"/>
</dbReference>
<evidence type="ECO:0000256" key="1">
    <source>
        <dbReference type="ARBA" id="ARBA00022729"/>
    </source>
</evidence>
<dbReference type="Proteomes" id="UP000324758">
    <property type="component" value="Unassembled WGS sequence"/>
</dbReference>
<dbReference type="SUPFAM" id="SSF53850">
    <property type="entry name" value="Periplasmic binding protein-like II"/>
    <property type="match status" value="1"/>
</dbReference>
<reference evidence="3 4" key="1">
    <citation type="submission" date="2019-08" db="EMBL/GenBank/DDBJ databases">
        <title>Bradyrhizobium hipponensis sp. nov., a rhizobium isolated from a Lupinus angustifolius root nodule in Tunisia.</title>
        <authorList>
            <person name="Off K."/>
            <person name="Rejili M."/>
            <person name="Mars M."/>
            <person name="Brachmann A."/>
            <person name="Marin M."/>
        </authorList>
    </citation>
    <scope>NUCLEOTIDE SEQUENCE [LARGE SCALE GENOMIC DNA]</scope>
    <source>
        <strain evidence="3 4">CTAW71</strain>
    </source>
</reference>
<keyword evidence="4" id="KW-1185">Reference proteome</keyword>
<dbReference type="InterPro" id="IPR006059">
    <property type="entry name" value="SBP"/>
</dbReference>
<dbReference type="Gene3D" id="3.40.190.10">
    <property type="entry name" value="Periplasmic binding protein-like II"/>
    <property type="match status" value="2"/>
</dbReference>
<accession>A0A5D3K9R3</accession>
<dbReference type="EMBL" id="VSSS01000038">
    <property type="protein sequence ID" value="TYL92455.1"/>
    <property type="molecule type" value="Genomic_DNA"/>
</dbReference>
<gene>
    <name evidence="3" type="ORF">FXB40_24995</name>
</gene>
<evidence type="ECO:0000313" key="4">
    <source>
        <dbReference type="Proteomes" id="UP000324758"/>
    </source>
</evidence>
<keyword evidence="2" id="KW-0574">Periplasm</keyword>
<organism evidence="3 4">
    <name type="scientific">Bradyrhizobium rifense</name>
    <dbReference type="NCBI Taxonomy" id="515499"/>
    <lineage>
        <taxon>Bacteria</taxon>
        <taxon>Pseudomonadati</taxon>
        <taxon>Pseudomonadota</taxon>
        <taxon>Alphaproteobacteria</taxon>
        <taxon>Hyphomicrobiales</taxon>
        <taxon>Nitrobacteraceae</taxon>
        <taxon>Bradyrhizobium</taxon>
    </lineage>
</organism>
<comment type="caution">
    <text evidence="3">The sequence shown here is derived from an EMBL/GenBank/DDBJ whole genome shotgun (WGS) entry which is preliminary data.</text>
</comment>
<name>A0A5D3K9R3_9BRAD</name>
<evidence type="ECO:0000313" key="3">
    <source>
        <dbReference type="EMBL" id="TYL92455.1"/>
    </source>
</evidence>
<sequence length="341" mass="37462">MALVAGALPLAQPVLASDQLTITSFGGAGQMATRKGQIEPFAKKTGIKITEDEYGGEVSKIRAMVESKSVSWDLVVADATAASQMCAEGIIERIDWNKLGLDRAKFVGADQQDCGVPENLYATVLAYDKDTLPTGPTTIADLFDLRRFPGKRGLYKRPFGNIEWALIADGVPIKDVYKVLRTPAGIERAFNKLDTIKKNVVWWETGAQAPQLLADRQVVMTSAWNGRIYDAVKNSGKHFQIMWHAQELGLNVWVMPKGGQHLDTAYKFLTFAVSPAQQAEPTRYMAYGPANKEANAHVDPAILPDLPSAPDHMAGALLVDTSFWAENGDELRQRFTAWLVK</sequence>
<dbReference type="OrthoDB" id="9815444at2"/>
<dbReference type="AlphaFoldDB" id="A0A5D3K9R3"/>
<evidence type="ECO:0000256" key="2">
    <source>
        <dbReference type="ARBA" id="ARBA00022764"/>
    </source>
</evidence>
<keyword evidence="1" id="KW-0732">Signal</keyword>
<dbReference type="Pfam" id="PF13416">
    <property type="entry name" value="SBP_bac_8"/>
    <property type="match status" value="1"/>
</dbReference>